<evidence type="ECO:0000313" key="5">
    <source>
        <dbReference type="Proteomes" id="UP001314170"/>
    </source>
</evidence>
<dbReference type="PANTHER" id="PTHR47926">
    <property type="entry name" value="PENTATRICOPEPTIDE REPEAT-CONTAINING PROTEIN"/>
    <property type="match status" value="1"/>
</dbReference>
<dbReference type="EMBL" id="CAWUPB010001194">
    <property type="protein sequence ID" value="CAK7353398.1"/>
    <property type="molecule type" value="Genomic_DNA"/>
</dbReference>
<feature type="repeat" description="PPR" evidence="3">
    <location>
        <begin position="184"/>
        <end position="214"/>
    </location>
</feature>
<dbReference type="Pfam" id="PF20431">
    <property type="entry name" value="E_motif"/>
    <property type="match status" value="1"/>
</dbReference>
<evidence type="ECO:0000256" key="2">
    <source>
        <dbReference type="ARBA" id="ARBA00061659"/>
    </source>
</evidence>
<dbReference type="Pfam" id="PF13041">
    <property type="entry name" value="PPR_2"/>
    <property type="match status" value="2"/>
</dbReference>
<dbReference type="GO" id="GO:0003723">
    <property type="term" value="F:RNA binding"/>
    <property type="evidence" value="ECO:0007669"/>
    <property type="project" value="InterPro"/>
</dbReference>
<evidence type="ECO:0000313" key="4">
    <source>
        <dbReference type="EMBL" id="CAK7353398.1"/>
    </source>
</evidence>
<keyword evidence="1" id="KW-0677">Repeat</keyword>
<reference evidence="4 5" key="1">
    <citation type="submission" date="2024-01" db="EMBL/GenBank/DDBJ databases">
        <authorList>
            <person name="Waweru B."/>
        </authorList>
    </citation>
    <scope>NUCLEOTIDE SEQUENCE [LARGE SCALE GENOMIC DNA]</scope>
</reference>
<keyword evidence="5" id="KW-1185">Reference proteome</keyword>
<dbReference type="PANTHER" id="PTHR47926:SF415">
    <property type="entry name" value="PENTATRICOPEPTIDE REPEAT-CONTAINING PROTEIN"/>
    <property type="match status" value="1"/>
</dbReference>
<protein>
    <recommendedName>
        <fullName evidence="6">Pentatricopeptide repeat-containing protein</fullName>
    </recommendedName>
</protein>
<gene>
    <name evidence="4" type="ORF">DCAF_LOCUS24708</name>
</gene>
<organism evidence="4 5">
    <name type="scientific">Dovyalis caffra</name>
    <dbReference type="NCBI Taxonomy" id="77055"/>
    <lineage>
        <taxon>Eukaryota</taxon>
        <taxon>Viridiplantae</taxon>
        <taxon>Streptophyta</taxon>
        <taxon>Embryophyta</taxon>
        <taxon>Tracheophyta</taxon>
        <taxon>Spermatophyta</taxon>
        <taxon>Magnoliopsida</taxon>
        <taxon>eudicotyledons</taxon>
        <taxon>Gunneridae</taxon>
        <taxon>Pentapetalae</taxon>
        <taxon>rosids</taxon>
        <taxon>fabids</taxon>
        <taxon>Malpighiales</taxon>
        <taxon>Salicaceae</taxon>
        <taxon>Flacourtieae</taxon>
        <taxon>Dovyalis</taxon>
    </lineage>
</organism>
<dbReference type="AlphaFoldDB" id="A0AAV1SNU0"/>
<evidence type="ECO:0000256" key="1">
    <source>
        <dbReference type="ARBA" id="ARBA00022737"/>
    </source>
</evidence>
<evidence type="ECO:0008006" key="6">
    <source>
        <dbReference type="Google" id="ProtNLM"/>
    </source>
</evidence>
<dbReference type="FunFam" id="1.25.40.10:FF:001214">
    <property type="entry name" value="Pentatricopeptide repeat-containing protein At2g20540"/>
    <property type="match status" value="1"/>
</dbReference>
<dbReference type="NCBIfam" id="TIGR00756">
    <property type="entry name" value="PPR"/>
    <property type="match status" value="6"/>
</dbReference>
<comment type="caution">
    <text evidence="4">The sequence shown here is derived from an EMBL/GenBank/DDBJ whole genome shotgun (WGS) entry which is preliminary data.</text>
</comment>
<dbReference type="PROSITE" id="PS51375">
    <property type="entry name" value="PPR"/>
    <property type="match status" value="3"/>
</dbReference>
<proteinExistence type="inferred from homology"/>
<dbReference type="InterPro" id="IPR046960">
    <property type="entry name" value="PPR_At4g14850-like_plant"/>
</dbReference>
<dbReference type="FunFam" id="1.25.40.10:FF:000031">
    <property type="entry name" value="Pentatricopeptide repeat-containing protein mitochondrial"/>
    <property type="match status" value="1"/>
</dbReference>
<dbReference type="SUPFAM" id="SSF48452">
    <property type="entry name" value="TPR-like"/>
    <property type="match status" value="1"/>
</dbReference>
<dbReference type="InterPro" id="IPR011990">
    <property type="entry name" value="TPR-like_helical_dom_sf"/>
</dbReference>
<dbReference type="FunFam" id="1.25.40.10:FF:000280">
    <property type="entry name" value="Pentatricopeptide repeat-containing protein"/>
    <property type="match status" value="1"/>
</dbReference>
<dbReference type="InterPro" id="IPR002885">
    <property type="entry name" value="PPR_rpt"/>
</dbReference>
<sequence length="548" mass="62034">MATRLGALKNRELENFFVPILQNCKDIVALKSIHAHVIKYALSQSNFLVTKMVDVCDKSGDLGYASLLFKRVKKPNGYLYNAMIRAYAHKEVHSLAIFFYKEMLRLKDSESENPIFPDRFTFPFVIKSCSGLLCYNLGKQVHAHFCKFGPKSNITIENALIDMCIKCDHLEDAHKVFEGMIERDAISWNSIISGHARLGQMRKARALFDLMPCRTIVSWTAMISGYTWIGSYSDALDVFRQMQIVGIEPDEISIISVLPACAQLGALEVGKWIHMYCDRNGLLRKTPICNALIEMYAKCGCIGQACQLFDQMYKRDVISWSTIIGGLANHGKAREATELFERMKQAKTEPNAITFLGLLSACAHAGFWKEGLAYFDSMSKDYHIEPEVEHYGSLVDILGRAGRLNEALDVIEKMPMKPDSKIWGSLLSSCRTHSNLDIAIIAMEHLEELEPDDTGNYVLLSNIYADLGKWDGVSRMRKLIRSKSMKKTPGSSLIDINNVVQEFVSGDDSKPFSKDIFWLLELLTFHQDTTVHRHINEIMPEDGSERLR</sequence>
<evidence type="ECO:0000256" key="3">
    <source>
        <dbReference type="PROSITE-ProRule" id="PRU00708"/>
    </source>
</evidence>
<dbReference type="Gene3D" id="1.25.40.10">
    <property type="entry name" value="Tetratricopeptide repeat domain"/>
    <property type="match status" value="3"/>
</dbReference>
<feature type="repeat" description="PPR" evidence="3">
    <location>
        <begin position="215"/>
        <end position="249"/>
    </location>
</feature>
<name>A0AAV1SNU0_9ROSI</name>
<comment type="similarity">
    <text evidence="2">Belongs to the PPR family. PCMP-E subfamily.</text>
</comment>
<dbReference type="GO" id="GO:0009451">
    <property type="term" value="P:RNA modification"/>
    <property type="evidence" value="ECO:0007669"/>
    <property type="project" value="InterPro"/>
</dbReference>
<dbReference type="InterPro" id="IPR046848">
    <property type="entry name" value="E_motif"/>
</dbReference>
<feature type="repeat" description="PPR" evidence="3">
    <location>
        <begin position="316"/>
        <end position="350"/>
    </location>
</feature>
<accession>A0AAV1SNU0</accession>
<dbReference type="Pfam" id="PF01535">
    <property type="entry name" value="PPR"/>
    <property type="match status" value="4"/>
</dbReference>
<dbReference type="Proteomes" id="UP001314170">
    <property type="component" value="Unassembled WGS sequence"/>
</dbReference>